<evidence type="ECO:0000313" key="2">
    <source>
        <dbReference type="EMBL" id="MBM6850824.1"/>
    </source>
</evidence>
<organism evidence="2 3">
    <name type="scientific">Oscillibacter valericigenes</name>
    <dbReference type="NCBI Taxonomy" id="351091"/>
    <lineage>
        <taxon>Bacteria</taxon>
        <taxon>Bacillati</taxon>
        <taxon>Bacillota</taxon>
        <taxon>Clostridia</taxon>
        <taxon>Eubacteriales</taxon>
        <taxon>Oscillospiraceae</taxon>
        <taxon>Oscillibacter</taxon>
    </lineage>
</organism>
<dbReference type="InterPro" id="IPR036457">
    <property type="entry name" value="PPM-type-like_dom_sf"/>
</dbReference>
<dbReference type="SMART" id="SM00331">
    <property type="entry name" value="PP2C_SIG"/>
    <property type="match status" value="1"/>
</dbReference>
<proteinExistence type="predicted"/>
<dbReference type="NCBIfam" id="NF033484">
    <property type="entry name" value="Stp1_PP2C_phos"/>
    <property type="match status" value="1"/>
</dbReference>
<sequence length="245" mass="26439">MNVWGMTDIGLVRKENQDAYATAQHEASGRTVGVVCDGMGGPAGGRVASRIAVSVYLEELEKLLTADQDPQQLLEASAQAVSLANQAIQEEAERREECRNMGTTLVSAISYDAGVVVTNVGDSRAYHISENGITRITKDHSLVESMVDRGDITEEEARRHPSRNLITRALGPDISADCDGYICPMQAGEYLLLCSDGLVNTVTDQEMLFEVIHGDGPDTCLDRLLAIARSQGAPDNVTAVLMQMQ</sequence>
<dbReference type="Proteomes" id="UP000719500">
    <property type="component" value="Unassembled WGS sequence"/>
</dbReference>
<feature type="domain" description="PPM-type phosphatase" evidence="1">
    <location>
        <begin position="3"/>
        <end position="244"/>
    </location>
</feature>
<evidence type="ECO:0000313" key="3">
    <source>
        <dbReference type="Proteomes" id="UP000719500"/>
    </source>
</evidence>
<dbReference type="SUPFAM" id="SSF81606">
    <property type="entry name" value="PP2C-like"/>
    <property type="match status" value="1"/>
</dbReference>
<dbReference type="Gene3D" id="3.60.40.10">
    <property type="entry name" value="PPM-type phosphatase domain"/>
    <property type="match status" value="1"/>
</dbReference>
<keyword evidence="3" id="KW-1185">Reference proteome</keyword>
<dbReference type="SMART" id="SM00332">
    <property type="entry name" value="PP2Cc"/>
    <property type="match status" value="1"/>
</dbReference>
<comment type="caution">
    <text evidence="2">The sequence shown here is derived from an EMBL/GenBank/DDBJ whole genome shotgun (WGS) entry which is preliminary data.</text>
</comment>
<dbReference type="EMBL" id="JACSNX010000004">
    <property type="protein sequence ID" value="MBM6850824.1"/>
    <property type="molecule type" value="Genomic_DNA"/>
</dbReference>
<dbReference type="InterPro" id="IPR015655">
    <property type="entry name" value="PP2C"/>
</dbReference>
<protein>
    <submittedName>
        <fullName evidence="2">Stp1/IreP family PP2C-type Ser/Thr phosphatase</fullName>
    </submittedName>
</protein>
<name>A0ABS2FT80_9FIRM</name>
<dbReference type="PANTHER" id="PTHR13832">
    <property type="entry name" value="PROTEIN PHOSPHATASE 2C"/>
    <property type="match status" value="1"/>
</dbReference>
<dbReference type="CDD" id="cd00143">
    <property type="entry name" value="PP2Cc"/>
    <property type="match status" value="1"/>
</dbReference>
<reference evidence="2 3" key="1">
    <citation type="journal article" date="2021" name="Sci. Rep.">
        <title>The distribution of antibiotic resistance genes in chicken gut microbiota commensals.</title>
        <authorList>
            <person name="Juricova H."/>
            <person name="Matiasovicova J."/>
            <person name="Kubasova T."/>
            <person name="Cejkova D."/>
            <person name="Rychlik I."/>
        </authorList>
    </citation>
    <scope>NUCLEOTIDE SEQUENCE [LARGE SCALE GENOMIC DNA]</scope>
    <source>
        <strain evidence="2 3">An411</strain>
    </source>
</reference>
<gene>
    <name evidence="2" type="ORF">H9X91_05145</name>
</gene>
<dbReference type="Pfam" id="PF13672">
    <property type="entry name" value="PP2C_2"/>
    <property type="match status" value="1"/>
</dbReference>
<evidence type="ECO:0000259" key="1">
    <source>
        <dbReference type="PROSITE" id="PS51746"/>
    </source>
</evidence>
<accession>A0ABS2FT80</accession>
<dbReference type="InterPro" id="IPR001932">
    <property type="entry name" value="PPM-type_phosphatase-like_dom"/>
</dbReference>
<dbReference type="PROSITE" id="PS51746">
    <property type="entry name" value="PPM_2"/>
    <property type="match status" value="1"/>
</dbReference>
<dbReference type="PANTHER" id="PTHR13832:SF860">
    <property type="entry name" value="PROTEIN PHOSPHATASE PHPP"/>
    <property type="match status" value="1"/>
</dbReference>